<proteinExistence type="predicted"/>
<evidence type="ECO:0000313" key="2">
    <source>
        <dbReference type="Proteomes" id="UP000283341"/>
    </source>
</evidence>
<name>A0A412IMC9_9BACE</name>
<reference evidence="1 2" key="1">
    <citation type="submission" date="2018-08" db="EMBL/GenBank/DDBJ databases">
        <title>A genome reference for cultivated species of the human gut microbiota.</title>
        <authorList>
            <person name="Zou Y."/>
            <person name="Xue W."/>
            <person name="Luo G."/>
        </authorList>
    </citation>
    <scope>NUCLEOTIDE SEQUENCE [LARGE SCALE GENOMIC DNA]</scope>
    <source>
        <strain evidence="1 2">AF22-3AC</strain>
    </source>
</reference>
<evidence type="ECO:0000313" key="1">
    <source>
        <dbReference type="EMBL" id="RGS39065.1"/>
    </source>
</evidence>
<dbReference type="AlphaFoldDB" id="A0A412IMC9"/>
<dbReference type="Proteomes" id="UP000283341">
    <property type="component" value="Unassembled WGS sequence"/>
</dbReference>
<dbReference type="RefSeq" id="WP_118401831.1">
    <property type="nucleotide sequence ID" value="NZ_JADNFX010000003.1"/>
</dbReference>
<protein>
    <submittedName>
        <fullName evidence="1">Uncharacterized protein</fullName>
    </submittedName>
</protein>
<comment type="caution">
    <text evidence="1">The sequence shown here is derived from an EMBL/GenBank/DDBJ whole genome shotgun (WGS) entry which is preliminary data.</text>
</comment>
<sequence length="129" mass="14695">MENELEEADLRKRIHEGQAEICGDRGEYSKIDSLVPSPPYADQRMPGDLRPVYNSQVGSEKQYITGVSVHQNSNDGSCFKNHMEQIISLLLDKPQKGIVDTIFGTEEIYEFLNGRKIEALLKYPSYDKE</sequence>
<organism evidence="1 2">
    <name type="scientific">Bacteroides cellulosilyticus</name>
    <dbReference type="NCBI Taxonomy" id="246787"/>
    <lineage>
        <taxon>Bacteria</taxon>
        <taxon>Pseudomonadati</taxon>
        <taxon>Bacteroidota</taxon>
        <taxon>Bacteroidia</taxon>
        <taxon>Bacteroidales</taxon>
        <taxon>Bacteroidaceae</taxon>
        <taxon>Bacteroides</taxon>
    </lineage>
</organism>
<accession>A0A412IMC9</accession>
<gene>
    <name evidence="1" type="ORF">DWX97_03770</name>
</gene>
<dbReference type="EMBL" id="QRVJ01000002">
    <property type="protein sequence ID" value="RGS39065.1"/>
    <property type="molecule type" value="Genomic_DNA"/>
</dbReference>